<dbReference type="Proteomes" id="UP001498476">
    <property type="component" value="Unassembled WGS sequence"/>
</dbReference>
<reference evidence="1 2" key="1">
    <citation type="journal article" date="2025" name="Microbiol. Resour. Announc.">
        <title>Draft genome sequences for Neonectria magnoliae and Neonectria punicea, canker pathogens of Liriodendron tulipifera and Acer saccharum in West Virginia.</title>
        <authorList>
            <person name="Petronek H.M."/>
            <person name="Kasson M.T."/>
            <person name="Metheny A.M."/>
            <person name="Stauder C.M."/>
            <person name="Lovett B."/>
            <person name="Lynch S.C."/>
            <person name="Garnas J.R."/>
            <person name="Kasson L.R."/>
            <person name="Stajich J.E."/>
        </authorList>
    </citation>
    <scope>NUCLEOTIDE SEQUENCE [LARGE SCALE GENOMIC DNA]</scope>
    <source>
        <strain evidence="1 2">NRRL 64653</strain>
    </source>
</reference>
<dbReference type="EMBL" id="JAZAVJ010000191">
    <property type="protein sequence ID" value="KAK7408301.1"/>
    <property type="molecule type" value="Genomic_DNA"/>
</dbReference>
<name>A0ABR1GS09_9HYPO</name>
<gene>
    <name evidence="1" type="ORF">QQX98_009503</name>
</gene>
<evidence type="ECO:0000313" key="2">
    <source>
        <dbReference type="Proteomes" id="UP001498476"/>
    </source>
</evidence>
<comment type="caution">
    <text evidence="1">The sequence shown here is derived from an EMBL/GenBank/DDBJ whole genome shotgun (WGS) entry which is preliminary data.</text>
</comment>
<evidence type="ECO:0000313" key="1">
    <source>
        <dbReference type="EMBL" id="KAK7408301.1"/>
    </source>
</evidence>
<organism evidence="1 2">
    <name type="scientific">Neonectria punicea</name>
    <dbReference type="NCBI Taxonomy" id="979145"/>
    <lineage>
        <taxon>Eukaryota</taxon>
        <taxon>Fungi</taxon>
        <taxon>Dikarya</taxon>
        <taxon>Ascomycota</taxon>
        <taxon>Pezizomycotina</taxon>
        <taxon>Sordariomycetes</taxon>
        <taxon>Hypocreomycetidae</taxon>
        <taxon>Hypocreales</taxon>
        <taxon>Nectriaceae</taxon>
        <taxon>Neonectria</taxon>
    </lineage>
</organism>
<accession>A0ABR1GS09</accession>
<proteinExistence type="predicted"/>
<sequence length="52" mass="5722">MRLQRFCAALEGPNANNIVSGDVNVTKILQIISTKPEVLVRAKQVAPLFELD</sequence>
<keyword evidence="2" id="KW-1185">Reference proteome</keyword>
<protein>
    <submittedName>
        <fullName evidence="1">Uncharacterized protein</fullName>
    </submittedName>
</protein>